<sequence>MTTETLKPRAKRLRAAVAKMFNVVVTHSQSLELVAKEENYPNWDAACASYRRSQPSAARVPVVNSLKVAIIGDQKPSVASIFGREGAVSLELSRLLGMSDSRGSLVLIAGTTGQGKTTTANAMMDELASGFDSPHEGGKLSRRLKLIDEVRNEADAFQAVALAMAGMKVVAIIHAAEGRGLDRLRIYLQRHGAGEQLLDRLIADGQVMVIHQELAWADPAMQQRFLQQRRHEAEAVLRTVLRYDSEIVSCLPKPREGMSVDVGPRYF</sequence>
<dbReference type="SUPFAM" id="SSF52540">
    <property type="entry name" value="P-loop containing nucleoside triphosphate hydrolases"/>
    <property type="match status" value="1"/>
</dbReference>
<dbReference type="RefSeq" id="WP_220215088.1">
    <property type="nucleotide sequence ID" value="NZ_MN961672.1"/>
</dbReference>
<proteinExistence type="predicted"/>
<dbReference type="InterPro" id="IPR045517">
    <property type="entry name" value="Glyoxalase_8"/>
</dbReference>
<accession>A0A6H1QAG1</accession>
<dbReference type="EMBL" id="MN961672">
    <property type="protein sequence ID" value="QIZ23476.1"/>
    <property type="molecule type" value="Genomic_DNA"/>
</dbReference>
<keyword evidence="2" id="KW-0614">Plasmid</keyword>
<dbReference type="Pfam" id="PF20066">
    <property type="entry name" value="Glyoxalase_8"/>
    <property type="match status" value="1"/>
</dbReference>
<name>A0A6H1QAG1_PSEAI</name>
<dbReference type="InterPro" id="IPR027417">
    <property type="entry name" value="P-loop_NTPase"/>
</dbReference>
<evidence type="ECO:0000313" key="2">
    <source>
        <dbReference type="EMBL" id="QIZ23476.1"/>
    </source>
</evidence>
<dbReference type="AlphaFoldDB" id="A0A6H1QAG1"/>
<protein>
    <recommendedName>
        <fullName evidence="1">Glyoxalase-related protein domain-containing protein</fullName>
    </recommendedName>
</protein>
<evidence type="ECO:0000259" key="1">
    <source>
        <dbReference type="Pfam" id="PF20066"/>
    </source>
</evidence>
<reference evidence="2" key="1">
    <citation type="submission" date="2020-01" db="EMBL/GenBank/DDBJ databases">
        <authorList>
            <person name="Zhou D."/>
        </authorList>
    </citation>
    <scope>NUCLEOTIDE SEQUENCE</scope>
    <source>
        <strain evidence="2">PA15W</strain>
        <plasmid evidence="2">pPA15W-NR</plasmid>
    </source>
</reference>
<geneLocation type="plasmid" evidence="2">
    <name>pPA15W-NR</name>
</geneLocation>
<feature type="domain" description="Glyoxalase-related protein" evidence="1">
    <location>
        <begin position="2"/>
        <end position="56"/>
    </location>
</feature>
<organism evidence="2">
    <name type="scientific">Pseudomonas aeruginosa</name>
    <dbReference type="NCBI Taxonomy" id="287"/>
    <lineage>
        <taxon>Bacteria</taxon>
        <taxon>Pseudomonadati</taxon>
        <taxon>Pseudomonadota</taxon>
        <taxon>Gammaproteobacteria</taxon>
        <taxon>Pseudomonadales</taxon>
        <taxon>Pseudomonadaceae</taxon>
        <taxon>Pseudomonas</taxon>
    </lineage>
</organism>
<dbReference type="Gene3D" id="3.40.50.300">
    <property type="entry name" value="P-loop containing nucleotide triphosphate hydrolases"/>
    <property type="match status" value="1"/>
</dbReference>